<sequence>MSGPFKKVLRRMKRSFSSKETSMTETPKIKRAMFRPGDISIDSESGAPYSATRITDDTSITPVVPVTVTPQTINDNMTKTPSTTKQTTPPANGPSCSQTHKHAPAIWLTFCLTTVAVIFPREKAKAIGEAFIKLLGSERVRPLKESKAGLLFKIRDDALNQAKHFSFDRFDFKLIAQTKLARGVIQVPKNADIDKLKNDLKNKSNVEAVHSGLKNNVITVTFKTENAPTNILGHNVKPALLATLRCFKCQMFGHASNVCNNNAKCPHCAGNHSHASCNTRHARKCANCGGGHSAAYKGCPIYLKYQSTINSKNLKVTNQYINNLQAINKRPNLAQIAKQLVGKSETEILSILKNKFPKNEEQYNIEHTTPTPPEQPASISTTNNVATNNVEQTFRHQQQQHKLPSSSQTSDHPKKMLNPIPSPQQTRQQQQPRQQRHHQQRHRISDHPAYSPFIIHKNRLRMARNSSTPIMRQSLRKGHAIAPPFPVFFRHAYGLY</sequence>
<feature type="compositionally biased region" description="Low complexity" evidence="1">
    <location>
        <begin position="424"/>
        <end position="433"/>
    </location>
</feature>
<protein>
    <recommendedName>
        <fullName evidence="4">Nucleic-acid-binding protein from transposon X-element</fullName>
    </recommendedName>
</protein>
<name>A0A9D4QNM3_DREPO</name>
<keyword evidence="3" id="KW-1185">Reference proteome</keyword>
<reference evidence="2" key="2">
    <citation type="submission" date="2020-11" db="EMBL/GenBank/DDBJ databases">
        <authorList>
            <person name="McCartney M.A."/>
            <person name="Auch B."/>
            <person name="Kono T."/>
            <person name="Mallez S."/>
            <person name="Becker A."/>
            <person name="Gohl D.M."/>
            <person name="Silverstein K.A.T."/>
            <person name="Koren S."/>
            <person name="Bechman K.B."/>
            <person name="Herman A."/>
            <person name="Abrahante J.E."/>
            <person name="Garbe J."/>
        </authorList>
    </citation>
    <scope>NUCLEOTIDE SEQUENCE</scope>
    <source>
        <strain evidence="2">Duluth1</strain>
        <tissue evidence="2">Whole animal</tissue>
    </source>
</reference>
<feature type="region of interest" description="Disordered" evidence="1">
    <location>
        <begin position="394"/>
        <end position="450"/>
    </location>
</feature>
<dbReference type="EMBL" id="JAIWYP010000004">
    <property type="protein sequence ID" value="KAH3837841.1"/>
    <property type="molecule type" value="Genomic_DNA"/>
</dbReference>
<evidence type="ECO:0008006" key="4">
    <source>
        <dbReference type="Google" id="ProtNLM"/>
    </source>
</evidence>
<dbReference type="AlphaFoldDB" id="A0A9D4QNM3"/>
<feature type="compositionally biased region" description="Low complexity" evidence="1">
    <location>
        <begin position="78"/>
        <end position="90"/>
    </location>
</feature>
<gene>
    <name evidence="2" type="ORF">DPMN_111243</name>
</gene>
<proteinExistence type="predicted"/>
<feature type="compositionally biased region" description="Polar residues" evidence="1">
    <location>
        <begin position="394"/>
        <end position="410"/>
    </location>
</feature>
<feature type="compositionally biased region" description="Basic residues" evidence="1">
    <location>
        <begin position="434"/>
        <end position="444"/>
    </location>
</feature>
<evidence type="ECO:0000313" key="3">
    <source>
        <dbReference type="Proteomes" id="UP000828390"/>
    </source>
</evidence>
<reference evidence="2" key="1">
    <citation type="journal article" date="2019" name="bioRxiv">
        <title>The Genome of the Zebra Mussel, Dreissena polymorpha: A Resource for Invasive Species Research.</title>
        <authorList>
            <person name="McCartney M.A."/>
            <person name="Auch B."/>
            <person name="Kono T."/>
            <person name="Mallez S."/>
            <person name="Zhang Y."/>
            <person name="Obille A."/>
            <person name="Becker A."/>
            <person name="Abrahante J.E."/>
            <person name="Garbe J."/>
            <person name="Badalamenti J.P."/>
            <person name="Herman A."/>
            <person name="Mangelson H."/>
            <person name="Liachko I."/>
            <person name="Sullivan S."/>
            <person name="Sone E.D."/>
            <person name="Koren S."/>
            <person name="Silverstein K.A.T."/>
            <person name="Beckman K.B."/>
            <person name="Gohl D.M."/>
        </authorList>
    </citation>
    <scope>NUCLEOTIDE SEQUENCE</scope>
    <source>
        <strain evidence="2">Duluth1</strain>
        <tissue evidence="2">Whole animal</tissue>
    </source>
</reference>
<evidence type="ECO:0000256" key="1">
    <source>
        <dbReference type="SAM" id="MobiDB-lite"/>
    </source>
</evidence>
<organism evidence="2 3">
    <name type="scientific">Dreissena polymorpha</name>
    <name type="common">Zebra mussel</name>
    <name type="synonym">Mytilus polymorpha</name>
    <dbReference type="NCBI Taxonomy" id="45954"/>
    <lineage>
        <taxon>Eukaryota</taxon>
        <taxon>Metazoa</taxon>
        <taxon>Spiralia</taxon>
        <taxon>Lophotrochozoa</taxon>
        <taxon>Mollusca</taxon>
        <taxon>Bivalvia</taxon>
        <taxon>Autobranchia</taxon>
        <taxon>Heteroconchia</taxon>
        <taxon>Euheterodonta</taxon>
        <taxon>Imparidentia</taxon>
        <taxon>Neoheterodontei</taxon>
        <taxon>Myida</taxon>
        <taxon>Dreissenoidea</taxon>
        <taxon>Dreissenidae</taxon>
        <taxon>Dreissena</taxon>
    </lineage>
</organism>
<comment type="caution">
    <text evidence="2">The sequence shown here is derived from an EMBL/GenBank/DDBJ whole genome shotgun (WGS) entry which is preliminary data.</text>
</comment>
<evidence type="ECO:0000313" key="2">
    <source>
        <dbReference type="EMBL" id="KAH3837841.1"/>
    </source>
</evidence>
<dbReference type="Proteomes" id="UP000828390">
    <property type="component" value="Unassembled WGS sequence"/>
</dbReference>
<feature type="region of interest" description="Disordered" evidence="1">
    <location>
        <begin position="1"/>
        <end position="26"/>
    </location>
</feature>
<feature type="compositionally biased region" description="Basic residues" evidence="1">
    <location>
        <begin position="7"/>
        <end position="16"/>
    </location>
</feature>
<feature type="region of interest" description="Disordered" evidence="1">
    <location>
        <begin position="72"/>
        <end position="98"/>
    </location>
</feature>
<accession>A0A9D4QNM3</accession>